<reference evidence="7" key="1">
    <citation type="submission" date="2023-06" db="EMBL/GenBank/DDBJ databases">
        <title>Genomic of Agaribacillus aureum.</title>
        <authorList>
            <person name="Wang G."/>
        </authorList>
    </citation>
    <scope>NUCLEOTIDE SEQUENCE</scope>
    <source>
        <strain evidence="7">BMA12</strain>
    </source>
</reference>
<dbReference type="InterPro" id="IPR013324">
    <property type="entry name" value="RNA_pol_sigma_r3/r4-like"/>
</dbReference>
<keyword evidence="4" id="KW-0804">Transcription</keyword>
<dbReference type="RefSeq" id="WP_346757370.1">
    <property type="nucleotide sequence ID" value="NZ_JAUJEB010000001.1"/>
</dbReference>
<keyword evidence="2" id="KW-0805">Transcription regulation</keyword>
<dbReference type="InterPro" id="IPR007627">
    <property type="entry name" value="RNA_pol_sigma70_r2"/>
</dbReference>
<evidence type="ECO:0000259" key="5">
    <source>
        <dbReference type="Pfam" id="PF04542"/>
    </source>
</evidence>
<comment type="caution">
    <text evidence="7">The sequence shown here is derived from an EMBL/GenBank/DDBJ whole genome shotgun (WGS) entry which is preliminary data.</text>
</comment>
<dbReference type="PANTHER" id="PTHR43133">
    <property type="entry name" value="RNA POLYMERASE ECF-TYPE SIGMA FACTO"/>
    <property type="match status" value="1"/>
</dbReference>
<dbReference type="SUPFAM" id="SSF88659">
    <property type="entry name" value="Sigma3 and sigma4 domains of RNA polymerase sigma factors"/>
    <property type="match status" value="1"/>
</dbReference>
<evidence type="ECO:0000313" key="8">
    <source>
        <dbReference type="Proteomes" id="UP001172083"/>
    </source>
</evidence>
<evidence type="ECO:0000256" key="2">
    <source>
        <dbReference type="ARBA" id="ARBA00023015"/>
    </source>
</evidence>
<evidence type="ECO:0000256" key="1">
    <source>
        <dbReference type="ARBA" id="ARBA00010641"/>
    </source>
</evidence>
<dbReference type="InterPro" id="IPR014284">
    <property type="entry name" value="RNA_pol_sigma-70_dom"/>
</dbReference>
<dbReference type="InterPro" id="IPR013249">
    <property type="entry name" value="RNA_pol_sigma70_r4_t2"/>
</dbReference>
<comment type="similarity">
    <text evidence="1">Belongs to the sigma-70 factor family. ECF subfamily.</text>
</comment>
<dbReference type="InterPro" id="IPR036388">
    <property type="entry name" value="WH-like_DNA-bd_sf"/>
</dbReference>
<dbReference type="Gene3D" id="1.10.10.10">
    <property type="entry name" value="Winged helix-like DNA-binding domain superfamily/Winged helix DNA-binding domain"/>
    <property type="match status" value="1"/>
</dbReference>
<proteinExistence type="inferred from homology"/>
<protein>
    <submittedName>
        <fullName evidence="7">Sigma-70 family RNA polymerase sigma factor</fullName>
    </submittedName>
</protein>
<dbReference type="InterPro" id="IPR039425">
    <property type="entry name" value="RNA_pol_sigma-70-like"/>
</dbReference>
<dbReference type="EMBL" id="JAUJEB010000001">
    <property type="protein sequence ID" value="MDN5212045.1"/>
    <property type="molecule type" value="Genomic_DNA"/>
</dbReference>
<dbReference type="InterPro" id="IPR013325">
    <property type="entry name" value="RNA_pol_sigma_r2"/>
</dbReference>
<dbReference type="Proteomes" id="UP001172083">
    <property type="component" value="Unassembled WGS sequence"/>
</dbReference>
<dbReference type="SUPFAM" id="SSF88946">
    <property type="entry name" value="Sigma2 domain of RNA polymerase sigma factors"/>
    <property type="match status" value="1"/>
</dbReference>
<dbReference type="PANTHER" id="PTHR43133:SF45">
    <property type="entry name" value="RNA POLYMERASE ECF-TYPE SIGMA FACTOR"/>
    <property type="match status" value="1"/>
</dbReference>
<evidence type="ECO:0000256" key="3">
    <source>
        <dbReference type="ARBA" id="ARBA00023082"/>
    </source>
</evidence>
<accession>A0ABT8L5E0</accession>
<evidence type="ECO:0000256" key="4">
    <source>
        <dbReference type="ARBA" id="ARBA00023163"/>
    </source>
</evidence>
<evidence type="ECO:0000313" key="7">
    <source>
        <dbReference type="EMBL" id="MDN5212045.1"/>
    </source>
</evidence>
<feature type="domain" description="RNA polymerase sigma factor 70 region 4 type 2" evidence="6">
    <location>
        <begin position="110"/>
        <end position="157"/>
    </location>
</feature>
<dbReference type="NCBIfam" id="TIGR02937">
    <property type="entry name" value="sigma70-ECF"/>
    <property type="match status" value="1"/>
</dbReference>
<dbReference type="Gene3D" id="1.10.1740.10">
    <property type="match status" value="1"/>
</dbReference>
<sequence>MKKDKAHFLSILEKNKQIIFKVCNIYCQNREDQKDLVQDIIIQLWNSFHKYDDQYKLSTWIYRISLNVAISFYRKTSLRHRKIAYLDDNFLQIAEENDQEMMEDIKLLKQFIHELDELNKGLMMLYLDNNSYEEIGAVLNISPTNVGTKINRIKQKLKKQFKNIETS</sequence>
<keyword evidence="3" id="KW-0731">Sigma factor</keyword>
<gene>
    <name evidence="7" type="ORF">QQ020_08280</name>
</gene>
<dbReference type="Pfam" id="PF04542">
    <property type="entry name" value="Sigma70_r2"/>
    <property type="match status" value="1"/>
</dbReference>
<feature type="domain" description="RNA polymerase sigma-70 region 2" evidence="5">
    <location>
        <begin position="13"/>
        <end position="77"/>
    </location>
</feature>
<dbReference type="Pfam" id="PF08281">
    <property type="entry name" value="Sigma70_r4_2"/>
    <property type="match status" value="1"/>
</dbReference>
<evidence type="ECO:0000259" key="6">
    <source>
        <dbReference type="Pfam" id="PF08281"/>
    </source>
</evidence>
<name>A0ABT8L5E0_9BACT</name>
<keyword evidence="8" id="KW-1185">Reference proteome</keyword>
<organism evidence="7 8">
    <name type="scientific">Agaribacillus aureus</name>
    <dbReference type="NCBI Taxonomy" id="3051825"/>
    <lineage>
        <taxon>Bacteria</taxon>
        <taxon>Pseudomonadati</taxon>
        <taxon>Bacteroidota</taxon>
        <taxon>Cytophagia</taxon>
        <taxon>Cytophagales</taxon>
        <taxon>Splendidivirgaceae</taxon>
        <taxon>Agaribacillus</taxon>
    </lineage>
</organism>